<reference evidence="2 3" key="1">
    <citation type="journal article" date="2019" name="Nat. Ecol. Evol.">
        <title>Megaphylogeny resolves global patterns of mushroom evolution.</title>
        <authorList>
            <person name="Varga T."/>
            <person name="Krizsan K."/>
            <person name="Foldi C."/>
            <person name="Dima B."/>
            <person name="Sanchez-Garcia M."/>
            <person name="Sanchez-Ramirez S."/>
            <person name="Szollosi G.J."/>
            <person name="Szarkandi J.G."/>
            <person name="Papp V."/>
            <person name="Albert L."/>
            <person name="Andreopoulos W."/>
            <person name="Angelini C."/>
            <person name="Antonin V."/>
            <person name="Barry K.W."/>
            <person name="Bougher N.L."/>
            <person name="Buchanan P."/>
            <person name="Buyck B."/>
            <person name="Bense V."/>
            <person name="Catcheside P."/>
            <person name="Chovatia M."/>
            <person name="Cooper J."/>
            <person name="Damon W."/>
            <person name="Desjardin D."/>
            <person name="Finy P."/>
            <person name="Geml J."/>
            <person name="Haridas S."/>
            <person name="Hughes K."/>
            <person name="Justo A."/>
            <person name="Karasinski D."/>
            <person name="Kautmanova I."/>
            <person name="Kiss B."/>
            <person name="Kocsube S."/>
            <person name="Kotiranta H."/>
            <person name="LaButti K.M."/>
            <person name="Lechner B.E."/>
            <person name="Liimatainen K."/>
            <person name="Lipzen A."/>
            <person name="Lukacs Z."/>
            <person name="Mihaltcheva S."/>
            <person name="Morgado L.N."/>
            <person name="Niskanen T."/>
            <person name="Noordeloos M.E."/>
            <person name="Ohm R.A."/>
            <person name="Ortiz-Santana B."/>
            <person name="Ovrebo C."/>
            <person name="Racz N."/>
            <person name="Riley R."/>
            <person name="Savchenko A."/>
            <person name="Shiryaev A."/>
            <person name="Soop K."/>
            <person name="Spirin V."/>
            <person name="Szebenyi C."/>
            <person name="Tomsovsky M."/>
            <person name="Tulloss R.E."/>
            <person name="Uehling J."/>
            <person name="Grigoriev I.V."/>
            <person name="Vagvolgyi C."/>
            <person name="Papp T."/>
            <person name="Martin F.M."/>
            <person name="Miettinen O."/>
            <person name="Hibbett D.S."/>
            <person name="Nagy L.G."/>
        </authorList>
    </citation>
    <scope>NUCLEOTIDE SEQUENCE [LARGE SCALE GENOMIC DNA]</scope>
    <source>
        <strain evidence="2 3">CBS 166.37</strain>
    </source>
</reference>
<organism evidence="2 3">
    <name type="scientific">Crucibulum laeve</name>
    <dbReference type="NCBI Taxonomy" id="68775"/>
    <lineage>
        <taxon>Eukaryota</taxon>
        <taxon>Fungi</taxon>
        <taxon>Dikarya</taxon>
        <taxon>Basidiomycota</taxon>
        <taxon>Agaricomycotina</taxon>
        <taxon>Agaricomycetes</taxon>
        <taxon>Agaricomycetidae</taxon>
        <taxon>Agaricales</taxon>
        <taxon>Agaricineae</taxon>
        <taxon>Nidulariaceae</taxon>
        <taxon>Crucibulum</taxon>
    </lineage>
</organism>
<dbReference type="OrthoDB" id="2527272at2759"/>
<feature type="domain" description="CxC6 like cysteine cluster associated with KDZ" evidence="1">
    <location>
        <begin position="3"/>
        <end position="67"/>
    </location>
</feature>
<proteinExistence type="predicted"/>
<dbReference type="EMBL" id="ML213683">
    <property type="protein sequence ID" value="TFK32199.1"/>
    <property type="molecule type" value="Genomic_DNA"/>
</dbReference>
<dbReference type="InterPro" id="IPR040898">
    <property type="entry name" value="CxC6"/>
</dbReference>
<dbReference type="Pfam" id="PF18721">
    <property type="entry name" value="CxC6"/>
    <property type="match status" value="1"/>
</dbReference>
<sequence>MAVVDGIVMAPKHCAFENCTDDLANACGGAFCAFHENKYGSECCWHTCQNQKLSGSQSCQQHQPQWKNYVQSHSCANLLVGEQMPWQIATSQNTQAHDEETPPDRPKDHYFGPSKFYCVETICAPCGVVIAWDLFDKSESSTQILDFLETVYPTQEPRPTYICIDKACLSWEEWKKTTRFIVDTYHYMNHQVSDAMCQKWCNPAPLDGSAPNLVAFNTQVCCGFESILKRMTLNNFKWFLHTMLFYHTRYVVNKQN</sequence>
<dbReference type="Proteomes" id="UP000308652">
    <property type="component" value="Unassembled WGS sequence"/>
</dbReference>
<evidence type="ECO:0000313" key="3">
    <source>
        <dbReference type="Proteomes" id="UP000308652"/>
    </source>
</evidence>
<protein>
    <recommendedName>
        <fullName evidence="1">CxC6 like cysteine cluster associated with KDZ domain-containing protein</fullName>
    </recommendedName>
</protein>
<accession>A0A5C3LGC7</accession>
<gene>
    <name evidence="2" type="ORF">BDQ12DRAFT_701287</name>
</gene>
<evidence type="ECO:0000313" key="2">
    <source>
        <dbReference type="EMBL" id="TFK32199.1"/>
    </source>
</evidence>
<keyword evidence="3" id="KW-1185">Reference proteome</keyword>
<name>A0A5C3LGC7_9AGAR</name>
<evidence type="ECO:0000259" key="1">
    <source>
        <dbReference type="Pfam" id="PF18721"/>
    </source>
</evidence>
<dbReference type="AlphaFoldDB" id="A0A5C3LGC7"/>